<keyword evidence="2 5" id="KW-0812">Transmembrane</keyword>
<proteinExistence type="predicted"/>
<evidence type="ECO:0000313" key="7">
    <source>
        <dbReference type="EMBL" id="MCU6685241.1"/>
    </source>
</evidence>
<feature type="transmembrane region" description="Helical" evidence="5">
    <location>
        <begin position="96"/>
        <end position="122"/>
    </location>
</feature>
<evidence type="ECO:0000256" key="5">
    <source>
        <dbReference type="SAM" id="Phobius"/>
    </source>
</evidence>
<protein>
    <submittedName>
        <fullName evidence="7">ABC transporter permease</fullName>
    </submittedName>
</protein>
<accession>A0ABT2RIL5</accession>
<sequence>MFSMKQTAVYFKKIARIAIREKAWKFVVFAVIIAALVASVVGENMFTTYESTKSGFFTIVSACIWIGIFNSVQSICKEHEIIRSEYRQGMRLSSYIFANVGWQFLLCLIQSCVIFGVCLVFIDFNTEGIITSAYVEYFITIFLLTFGSAIMGIMLSSIAGNPTTAMTIMPFVLILQLIMSGVLFELSGMSKKIAYITFSKWGMSAFGSIADLNNAKYPLKISAAYPMVERLETEACYDCVAENLFTAWGWCVGLLICCIGISILSLKIKNRDS</sequence>
<comment type="subcellular location">
    <subcellularLocation>
        <location evidence="1">Membrane</location>
        <topology evidence="1">Multi-pass membrane protein</topology>
    </subcellularLocation>
</comment>
<dbReference type="Proteomes" id="UP001652431">
    <property type="component" value="Unassembled WGS sequence"/>
</dbReference>
<evidence type="ECO:0000256" key="2">
    <source>
        <dbReference type="ARBA" id="ARBA00022692"/>
    </source>
</evidence>
<name>A0ABT2RIL5_9FIRM</name>
<evidence type="ECO:0000256" key="3">
    <source>
        <dbReference type="ARBA" id="ARBA00022989"/>
    </source>
</evidence>
<dbReference type="EMBL" id="JAOQJU010000001">
    <property type="protein sequence ID" value="MCU6685241.1"/>
    <property type="molecule type" value="Genomic_DNA"/>
</dbReference>
<keyword evidence="8" id="KW-1185">Reference proteome</keyword>
<comment type="caution">
    <text evidence="7">The sequence shown here is derived from an EMBL/GenBank/DDBJ whole genome shotgun (WGS) entry which is preliminary data.</text>
</comment>
<keyword evidence="4 5" id="KW-0472">Membrane</keyword>
<evidence type="ECO:0000256" key="4">
    <source>
        <dbReference type="ARBA" id="ARBA00023136"/>
    </source>
</evidence>
<feature type="transmembrane region" description="Helical" evidence="5">
    <location>
        <begin position="23"/>
        <end position="42"/>
    </location>
</feature>
<evidence type="ECO:0000313" key="8">
    <source>
        <dbReference type="Proteomes" id="UP001652431"/>
    </source>
</evidence>
<feature type="transmembrane region" description="Helical" evidence="5">
    <location>
        <begin position="247"/>
        <end position="266"/>
    </location>
</feature>
<dbReference type="Pfam" id="PF01061">
    <property type="entry name" value="ABC2_membrane"/>
    <property type="match status" value="1"/>
</dbReference>
<feature type="transmembrane region" description="Helical" evidence="5">
    <location>
        <begin position="134"/>
        <end position="155"/>
    </location>
</feature>
<feature type="transmembrane region" description="Helical" evidence="5">
    <location>
        <begin position="167"/>
        <end position="184"/>
    </location>
</feature>
<evidence type="ECO:0000259" key="6">
    <source>
        <dbReference type="Pfam" id="PF01061"/>
    </source>
</evidence>
<dbReference type="RefSeq" id="WP_158367473.1">
    <property type="nucleotide sequence ID" value="NZ_JAOQJU010000001.1"/>
</dbReference>
<evidence type="ECO:0000256" key="1">
    <source>
        <dbReference type="ARBA" id="ARBA00004141"/>
    </source>
</evidence>
<keyword evidence="3 5" id="KW-1133">Transmembrane helix</keyword>
<dbReference type="InterPro" id="IPR013525">
    <property type="entry name" value="ABC2_TM"/>
</dbReference>
<reference evidence="7 8" key="1">
    <citation type="journal article" date="2021" name="ISME Commun">
        <title>Automated analysis of genomic sequences facilitates high-throughput and comprehensive description of bacteria.</title>
        <authorList>
            <person name="Hitch T.C.A."/>
        </authorList>
    </citation>
    <scope>NUCLEOTIDE SEQUENCE [LARGE SCALE GENOMIC DNA]</scope>
    <source>
        <strain evidence="7 8">Sanger_03</strain>
    </source>
</reference>
<feature type="domain" description="ABC-2 type transporter transmembrane" evidence="6">
    <location>
        <begin position="29"/>
        <end position="206"/>
    </location>
</feature>
<organism evidence="7 8">
    <name type="scientific">Dorea acetigenes</name>
    <dbReference type="NCBI Taxonomy" id="2981787"/>
    <lineage>
        <taxon>Bacteria</taxon>
        <taxon>Bacillati</taxon>
        <taxon>Bacillota</taxon>
        <taxon>Clostridia</taxon>
        <taxon>Lachnospirales</taxon>
        <taxon>Lachnospiraceae</taxon>
        <taxon>Dorea</taxon>
    </lineage>
</organism>
<gene>
    <name evidence="7" type="ORF">OCV99_01500</name>
</gene>